<comment type="caution">
    <text evidence="3">The sequence shown here is derived from an EMBL/GenBank/DDBJ whole genome shotgun (WGS) entry which is preliminary data.</text>
</comment>
<proteinExistence type="predicted"/>
<dbReference type="OrthoDB" id="206339at2759"/>
<dbReference type="PANTHER" id="PTHR39063:SF1">
    <property type="entry name" value="OFD1 CENTRIOLE AND CENTRIOLAR SATELLITE PROTEIN"/>
    <property type="match status" value="1"/>
</dbReference>
<name>A0A9Q1H141_HOLLE</name>
<sequence length="1054" mass="123767">MADENGSSMSAAELKSKLYQAFRQRGWEDSLKAQLRKKLVAELQQGALKQSFSPRSGEEFVDKHSPLTLRVVNSLIADHLRRCQYEYSLSVFLPESETSRDKMFTVQDLLELLHIKPYSSLFKKLNREIPYYEAKGFLWQLLTELVSAYGKATLDKTVQVEEIPSYHSSIEKKLSAVDDQYSVLDSERKLQGEQAVQERLLVIQKEIEAKARADMVAEIARYKETELKRLELDFREKSRKEVADARKEMELTLRAKVEAVESRERTATERIRHQQQTLERETYTQRQNLLDQLRELQQHETDLKREAEVNARAAKLEEDKRKAIEENLKFREASVENIEQNYEKKFQEEVKRFHLDQEVKWRERIHDLEKKERLLKEERKQVLEDKASTQRTVDELQDRKKQIKDMEEQLQEARSKVTSEVHRNEMLSEKLRGVVDYPIMKEDNAVLRRELENTKMRLAEAASEEKAEKRRNEELIKQLTEKMSRPSPELISLRGELERTRDQLHQERAIMRQKEEHWKVKVQEEVQRNLDLKKQMEDQTRQMQEMVQELSSLRTVLRETQRALQNEVYRRSEALGISSELPPTTSNLPFPHDRGLMEDLMSNSLRGTLHNLELSMMNEGNYGPVRDVDSSGEDEDSLSSNLKKSSDFMEETRARMRQLEVEAETLNRNYQEFQQRLAEPVNNWAASPSRNTTSGPRQLQLSPRHSTLFSTEPSGLSPRGRAGSSSLENDIKRIRLVDENVEQPARGSELKLESNRNHQKLPTNPRRMLFQPSPGDNFSRSAPGEGTYKGQMSKLSDKRNSLQSDKLLNRFPSGPQLSNVTRPEQDLEDVRRQERYGDISQPVDERLQDGGRLVRDGETTSGRREEEGTLLSREREGEKEFYLRDEIDGGSEREGRRDDEGKKQDEDDKRRRREEEEQREWEERRRKKEEERKRKEEEARERERQMLLELQRQEEQKESGPVQNQESQKPPEKESIPEAKQEDSGMKIDPVMQKYMEMVQQKRKNEGKKEEKIEQEESEISAGMVSQGSISGDEREDTPVHKEEPESEDPFEDW</sequence>
<evidence type="ECO:0000313" key="3">
    <source>
        <dbReference type="EMBL" id="KAJ8028231.1"/>
    </source>
</evidence>
<dbReference type="InterPro" id="IPR055289">
    <property type="entry name" value="OFD1"/>
</dbReference>
<feature type="compositionally biased region" description="Basic and acidic residues" evidence="2">
    <location>
        <begin position="729"/>
        <end position="738"/>
    </location>
</feature>
<evidence type="ECO:0000256" key="1">
    <source>
        <dbReference type="SAM" id="Coils"/>
    </source>
</evidence>
<evidence type="ECO:0000256" key="2">
    <source>
        <dbReference type="SAM" id="MobiDB-lite"/>
    </source>
</evidence>
<feature type="compositionally biased region" description="Basic and acidic residues" evidence="2">
    <location>
        <begin position="823"/>
        <end position="958"/>
    </location>
</feature>
<protein>
    <submittedName>
        <fullName evidence="3">Oral-facial-digital syndrome 1 protein</fullName>
    </submittedName>
</protein>
<dbReference type="Gene3D" id="1.20.960.40">
    <property type="match status" value="1"/>
</dbReference>
<dbReference type="AlphaFoldDB" id="A0A9Q1H141"/>
<dbReference type="GO" id="GO:0036064">
    <property type="term" value="C:ciliary basal body"/>
    <property type="evidence" value="ECO:0007669"/>
    <property type="project" value="TreeGrafter"/>
</dbReference>
<gene>
    <name evidence="3" type="ORF">HOLleu_30413</name>
</gene>
<dbReference type="Pfam" id="PF16045">
    <property type="entry name" value="LisH_2"/>
    <property type="match status" value="1"/>
</dbReference>
<feature type="region of interest" description="Disordered" evidence="2">
    <location>
        <begin position="620"/>
        <end position="650"/>
    </location>
</feature>
<dbReference type="PROSITE" id="PS50896">
    <property type="entry name" value="LISH"/>
    <property type="match status" value="1"/>
</dbReference>
<dbReference type="EMBL" id="JAIZAY010000015">
    <property type="protein sequence ID" value="KAJ8028231.1"/>
    <property type="molecule type" value="Genomic_DNA"/>
</dbReference>
<dbReference type="GO" id="GO:0060287">
    <property type="term" value="P:epithelial cilium movement involved in determination of left/right asymmetry"/>
    <property type="evidence" value="ECO:0007669"/>
    <property type="project" value="TreeGrafter"/>
</dbReference>
<feature type="compositionally biased region" description="Polar residues" evidence="2">
    <location>
        <begin position="684"/>
        <end position="714"/>
    </location>
</feature>
<feature type="region of interest" description="Disordered" evidence="2">
    <location>
        <begin position="681"/>
        <end position="1054"/>
    </location>
</feature>
<organism evidence="3 4">
    <name type="scientific">Holothuria leucospilota</name>
    <name type="common">Black long sea cucumber</name>
    <name type="synonym">Mertensiothuria leucospilota</name>
    <dbReference type="NCBI Taxonomy" id="206669"/>
    <lineage>
        <taxon>Eukaryota</taxon>
        <taxon>Metazoa</taxon>
        <taxon>Echinodermata</taxon>
        <taxon>Eleutherozoa</taxon>
        <taxon>Echinozoa</taxon>
        <taxon>Holothuroidea</taxon>
        <taxon>Aspidochirotacea</taxon>
        <taxon>Aspidochirotida</taxon>
        <taxon>Holothuriidae</taxon>
        <taxon>Holothuria</taxon>
    </lineage>
</organism>
<keyword evidence="4" id="KW-1185">Reference proteome</keyword>
<dbReference type="GO" id="GO:0005576">
    <property type="term" value="C:extracellular region"/>
    <property type="evidence" value="ECO:0007669"/>
    <property type="project" value="GOC"/>
</dbReference>
<feature type="compositionally biased region" description="Basic and acidic residues" evidence="2">
    <location>
        <begin position="969"/>
        <end position="986"/>
    </location>
</feature>
<keyword evidence="1" id="KW-0175">Coiled coil</keyword>
<dbReference type="InterPro" id="IPR006594">
    <property type="entry name" value="LisH"/>
</dbReference>
<dbReference type="GO" id="GO:0005813">
    <property type="term" value="C:centrosome"/>
    <property type="evidence" value="ECO:0007669"/>
    <property type="project" value="TreeGrafter"/>
</dbReference>
<accession>A0A9Q1H141</accession>
<dbReference type="Proteomes" id="UP001152320">
    <property type="component" value="Chromosome 15"/>
</dbReference>
<feature type="compositionally biased region" description="Acidic residues" evidence="2">
    <location>
        <begin position="1045"/>
        <end position="1054"/>
    </location>
</feature>
<feature type="coiled-coil region" evidence="1">
    <location>
        <begin position="286"/>
        <end position="563"/>
    </location>
</feature>
<evidence type="ECO:0000313" key="4">
    <source>
        <dbReference type="Proteomes" id="UP001152320"/>
    </source>
</evidence>
<dbReference type="PANTHER" id="PTHR39063">
    <property type="entry name" value="ORAL-FACIAL-DIGITAL SYNDROME 1 PROTEIN HOMOLOG"/>
    <property type="match status" value="1"/>
</dbReference>
<feature type="compositionally biased region" description="Basic and acidic residues" evidence="2">
    <location>
        <begin position="1003"/>
        <end position="1012"/>
    </location>
</feature>
<reference evidence="3" key="1">
    <citation type="submission" date="2021-10" db="EMBL/GenBank/DDBJ databases">
        <title>Tropical sea cucumber genome reveals ecological adaptation and Cuvierian tubules defense mechanism.</title>
        <authorList>
            <person name="Chen T."/>
        </authorList>
    </citation>
    <scope>NUCLEOTIDE SEQUENCE</scope>
    <source>
        <strain evidence="3">Nanhai2018</strain>
        <tissue evidence="3">Muscle</tissue>
    </source>
</reference>